<sequence length="113" mass="13216">MVDKYIRIRDAANHVAAVEYLLPRGSAHRRIVALHEKLKELNSYPGMGHYLDEDEAIVHSPVFESALIKITSLRTLSSAELKTLEPFRSRRERVRRKSPQRRTSVNYMYNEKH</sequence>
<organism evidence="2 3">
    <name type="scientific">Phytophthora cactorum</name>
    <dbReference type="NCBI Taxonomy" id="29920"/>
    <lineage>
        <taxon>Eukaryota</taxon>
        <taxon>Sar</taxon>
        <taxon>Stramenopiles</taxon>
        <taxon>Oomycota</taxon>
        <taxon>Peronosporomycetes</taxon>
        <taxon>Peronosporales</taxon>
        <taxon>Peronosporaceae</taxon>
        <taxon>Phytophthora</taxon>
    </lineage>
</organism>
<gene>
    <name evidence="2" type="ORF">JG687_00018392</name>
</gene>
<name>A0A8T1TPL8_9STRA</name>
<evidence type="ECO:0000313" key="2">
    <source>
        <dbReference type="EMBL" id="KAG6943532.1"/>
    </source>
</evidence>
<dbReference type="Proteomes" id="UP000688947">
    <property type="component" value="Unassembled WGS sequence"/>
</dbReference>
<dbReference type="PANTHER" id="PTHR40866:SF1">
    <property type="entry name" value="BED-TYPE DOMAIN-CONTAINING PROTEIN"/>
    <property type="match status" value="1"/>
</dbReference>
<feature type="region of interest" description="Disordered" evidence="1">
    <location>
        <begin position="90"/>
        <end position="113"/>
    </location>
</feature>
<evidence type="ECO:0000256" key="1">
    <source>
        <dbReference type="SAM" id="MobiDB-lite"/>
    </source>
</evidence>
<proteinExistence type="predicted"/>
<dbReference type="PANTHER" id="PTHR40866">
    <property type="entry name" value="BED-TYPE DOMAIN-CONTAINING PROTEIN"/>
    <property type="match status" value="1"/>
</dbReference>
<evidence type="ECO:0000313" key="3">
    <source>
        <dbReference type="Proteomes" id="UP000688947"/>
    </source>
</evidence>
<accession>A0A8T1TPL8</accession>
<protein>
    <submittedName>
        <fullName evidence="2">Uncharacterized protein</fullName>
    </submittedName>
</protein>
<dbReference type="AlphaFoldDB" id="A0A8T1TPL8"/>
<comment type="caution">
    <text evidence="2">The sequence shown here is derived from an EMBL/GenBank/DDBJ whole genome shotgun (WGS) entry which is preliminary data.</text>
</comment>
<dbReference type="OrthoDB" id="10422133at2759"/>
<reference evidence="2" key="1">
    <citation type="submission" date="2021-01" db="EMBL/GenBank/DDBJ databases">
        <title>Phytophthora aleatoria, a newly-described species from Pinus radiata is distinct from Phytophthora cactorum isolates based on comparative genomics.</title>
        <authorList>
            <person name="Mcdougal R."/>
            <person name="Panda P."/>
            <person name="Williams N."/>
            <person name="Studholme D.J."/>
        </authorList>
    </citation>
    <scope>NUCLEOTIDE SEQUENCE</scope>
    <source>
        <strain evidence="2">NZFS 3830</strain>
    </source>
</reference>
<feature type="compositionally biased region" description="Basic residues" evidence="1">
    <location>
        <begin position="90"/>
        <end position="100"/>
    </location>
</feature>
<dbReference type="EMBL" id="JAENGZ010002505">
    <property type="protein sequence ID" value="KAG6943532.1"/>
    <property type="molecule type" value="Genomic_DNA"/>
</dbReference>